<accession>A0A3B0W4R1</accession>
<dbReference type="AlphaFoldDB" id="A0A3B0W4R1"/>
<feature type="non-terminal residue" evidence="1">
    <location>
        <position position="1"/>
    </location>
</feature>
<organism evidence="1">
    <name type="scientific">hydrothermal vent metagenome</name>
    <dbReference type="NCBI Taxonomy" id="652676"/>
    <lineage>
        <taxon>unclassified sequences</taxon>
        <taxon>metagenomes</taxon>
        <taxon>ecological metagenomes</taxon>
    </lineage>
</organism>
<proteinExistence type="predicted"/>
<reference evidence="1" key="1">
    <citation type="submission" date="2018-06" db="EMBL/GenBank/DDBJ databases">
        <authorList>
            <person name="Zhirakovskaya E."/>
        </authorList>
    </citation>
    <scope>NUCLEOTIDE SEQUENCE</scope>
</reference>
<protein>
    <submittedName>
        <fullName evidence="1">Uncharacterized protein</fullName>
    </submittedName>
</protein>
<sequence length="239" mass="26799">DETVTAVLTQLDWDGRLENHVGQDFLLVLDTSMGFNKSNLHIDRSIEYEVDLSATQPQAHLTISYVHNSPNNGTACLQGVSYANAPTYQEVADQCYFNFLRVYAPDNSQLNWATQHIIPSEMLVTGVPWERSGQAINEFADFTTFTNFLVVPRSQTLSTEFSYLLPETAVHSQSDEQLYQLWLRKQAGSKPESVTLIVTLPEGASILGFSAPQPATVNGRIVTFTFELNEDTLISLRYR</sequence>
<evidence type="ECO:0000313" key="1">
    <source>
        <dbReference type="EMBL" id="VAW39606.1"/>
    </source>
</evidence>
<dbReference type="EMBL" id="UOEU01000755">
    <property type="protein sequence ID" value="VAW39606.1"/>
    <property type="molecule type" value="Genomic_DNA"/>
</dbReference>
<gene>
    <name evidence="1" type="ORF">MNBD_CHLOROFLEXI01-2577</name>
</gene>
<name>A0A3B0W4R1_9ZZZZ</name>